<evidence type="ECO:0000256" key="10">
    <source>
        <dbReference type="ARBA" id="ARBA00022884"/>
    </source>
</evidence>
<name>A0A485NVD0_LYNPA</name>
<feature type="compositionally biased region" description="Low complexity" evidence="21">
    <location>
        <begin position="309"/>
        <end position="324"/>
    </location>
</feature>
<feature type="domain" description="CCHC-type" evidence="22">
    <location>
        <begin position="253"/>
        <end position="267"/>
    </location>
</feature>
<dbReference type="Pfam" id="PF00098">
    <property type="entry name" value="zf-CCHC"/>
    <property type="match status" value="1"/>
</dbReference>
<feature type="region of interest" description="Disordered" evidence="21">
    <location>
        <begin position="299"/>
        <end position="327"/>
    </location>
</feature>
<dbReference type="AlphaFoldDB" id="A0A485NVD0"/>
<evidence type="ECO:0000313" key="24">
    <source>
        <dbReference type="Proteomes" id="UP000386466"/>
    </source>
</evidence>
<dbReference type="EMBL" id="CAAGRJ010022385">
    <property type="protein sequence ID" value="VFV36219.1"/>
    <property type="molecule type" value="Genomic_DNA"/>
</dbReference>
<dbReference type="GO" id="GO:0000398">
    <property type="term" value="P:mRNA splicing, via spliceosome"/>
    <property type="evidence" value="ECO:0007669"/>
    <property type="project" value="UniProtKB-UniRule"/>
</dbReference>
<dbReference type="Gene3D" id="6.10.140.1790">
    <property type="match status" value="1"/>
</dbReference>
<evidence type="ECO:0000256" key="21">
    <source>
        <dbReference type="SAM" id="MobiDB-lite"/>
    </source>
</evidence>
<keyword evidence="11" id="KW-0007">Acetylation</keyword>
<keyword evidence="24" id="KW-1185">Reference proteome</keyword>
<dbReference type="Pfam" id="PF16275">
    <property type="entry name" value="SF1-HH"/>
    <property type="match status" value="1"/>
</dbReference>
<evidence type="ECO:0000256" key="3">
    <source>
        <dbReference type="ARBA" id="ARBA00022491"/>
    </source>
</evidence>
<evidence type="ECO:0000256" key="19">
    <source>
        <dbReference type="PROSITE-ProRule" id="PRU00117"/>
    </source>
</evidence>
<keyword evidence="9 20" id="KW-0862">Zinc</keyword>
<dbReference type="GO" id="GO:0003729">
    <property type="term" value="F:mRNA binding"/>
    <property type="evidence" value="ECO:0007669"/>
    <property type="project" value="TreeGrafter"/>
</dbReference>
<keyword evidence="4" id="KW-0597">Phosphoprotein</keyword>
<dbReference type="InterPro" id="IPR001878">
    <property type="entry name" value="Znf_CCHC"/>
</dbReference>
<dbReference type="InterPro" id="IPR032570">
    <property type="entry name" value="SF1-HH"/>
</dbReference>
<dbReference type="Proteomes" id="UP000386466">
    <property type="component" value="Unassembled WGS sequence"/>
</dbReference>
<keyword evidence="5 20" id="KW-0507">mRNA processing</keyword>
<evidence type="ECO:0000256" key="16">
    <source>
        <dbReference type="ARBA" id="ARBA00055181"/>
    </source>
</evidence>
<evidence type="ECO:0000256" key="18">
    <source>
        <dbReference type="PROSITE-ProRule" id="PRU00047"/>
    </source>
</evidence>
<gene>
    <name evidence="23" type="ORF">LYPA_23C005510</name>
</gene>
<protein>
    <recommendedName>
        <fullName evidence="17 20">Splicing factor 1</fullName>
    </recommendedName>
</protein>
<evidence type="ECO:0000256" key="6">
    <source>
        <dbReference type="ARBA" id="ARBA00022723"/>
    </source>
</evidence>
<dbReference type="CDD" id="cd22382">
    <property type="entry name" value="KH-I_SF1"/>
    <property type="match status" value="1"/>
</dbReference>
<feature type="region of interest" description="Disordered" evidence="21">
    <location>
        <begin position="39"/>
        <end position="66"/>
    </location>
</feature>
<comment type="subcellular location">
    <subcellularLocation>
        <location evidence="1 20">Nucleus</location>
    </subcellularLocation>
</comment>
<dbReference type="PROSITE" id="PS50084">
    <property type="entry name" value="KH_TYPE_1"/>
    <property type="match status" value="1"/>
</dbReference>
<dbReference type="GO" id="GO:0005654">
    <property type="term" value="C:nucleoplasm"/>
    <property type="evidence" value="ECO:0007669"/>
    <property type="project" value="UniProtKB-ARBA"/>
</dbReference>
<keyword evidence="8 18" id="KW-0863">Zinc-finger</keyword>
<evidence type="ECO:0000256" key="4">
    <source>
        <dbReference type="ARBA" id="ARBA00022553"/>
    </source>
</evidence>
<dbReference type="InterPro" id="IPR004087">
    <property type="entry name" value="KH_dom"/>
</dbReference>
<dbReference type="PANTHER" id="PTHR11208">
    <property type="entry name" value="RNA-BINDING PROTEIN RELATED"/>
    <property type="match status" value="1"/>
</dbReference>
<evidence type="ECO:0000256" key="15">
    <source>
        <dbReference type="ARBA" id="ARBA00023242"/>
    </source>
</evidence>
<keyword evidence="14 20" id="KW-0508">mRNA splicing</keyword>
<dbReference type="InterPro" id="IPR047086">
    <property type="entry name" value="SF1-HH_sf"/>
</dbReference>
<dbReference type="SMART" id="SM00343">
    <property type="entry name" value="ZnF_C2HC"/>
    <property type="match status" value="1"/>
</dbReference>
<comment type="function">
    <text evidence="20">Necessary for the splicing of pre-mRNA. Has a role in the recognition of the branch site (5'-UACUAAC-3'), the pyrimidine tract and the 3'-splice site at the 3'-end of introns.</text>
</comment>
<evidence type="ECO:0000256" key="7">
    <source>
        <dbReference type="ARBA" id="ARBA00022728"/>
    </source>
</evidence>
<feature type="region of interest" description="Disordered" evidence="21">
    <location>
        <begin position="386"/>
        <end position="409"/>
    </location>
</feature>
<dbReference type="GO" id="GO:0045131">
    <property type="term" value="F:pre-mRNA branch point binding"/>
    <property type="evidence" value="ECO:0007669"/>
    <property type="project" value="UniProtKB-UniRule"/>
</dbReference>
<dbReference type="SMART" id="SM00322">
    <property type="entry name" value="KH"/>
    <property type="match status" value="1"/>
</dbReference>
<dbReference type="GO" id="GO:0005681">
    <property type="term" value="C:spliceosomal complex"/>
    <property type="evidence" value="ECO:0007669"/>
    <property type="project" value="UniProtKB-KW"/>
</dbReference>
<evidence type="ECO:0000256" key="1">
    <source>
        <dbReference type="ARBA" id="ARBA00004123"/>
    </source>
</evidence>
<evidence type="ECO:0000256" key="13">
    <source>
        <dbReference type="ARBA" id="ARBA00023163"/>
    </source>
</evidence>
<dbReference type="FunFam" id="3.30.1370.10:FF:000016">
    <property type="entry name" value="Putative splicing factor 1"/>
    <property type="match status" value="1"/>
</dbReference>
<dbReference type="SUPFAM" id="SSF54791">
    <property type="entry name" value="Eukaryotic type KH-domain (KH-domain type I)"/>
    <property type="match status" value="1"/>
</dbReference>
<keyword evidence="10 19" id="KW-0694">RNA-binding</keyword>
<dbReference type="PANTHER" id="PTHR11208:SF45">
    <property type="entry name" value="SPLICING FACTOR 1"/>
    <property type="match status" value="1"/>
</dbReference>
<dbReference type="GO" id="GO:0008270">
    <property type="term" value="F:zinc ion binding"/>
    <property type="evidence" value="ECO:0007669"/>
    <property type="project" value="UniProtKB-UniRule"/>
</dbReference>
<accession>A0A485NVD0</accession>
<comment type="similarity">
    <text evidence="2 20">Belongs to the BBP/SF1 family.</text>
</comment>
<keyword evidence="12" id="KW-0805">Transcription regulation</keyword>
<keyword evidence="13" id="KW-0804">Transcription</keyword>
<dbReference type="Pfam" id="PF22675">
    <property type="entry name" value="KH-I_KHDC4-BBP"/>
    <property type="match status" value="1"/>
</dbReference>
<evidence type="ECO:0000256" key="2">
    <source>
        <dbReference type="ARBA" id="ARBA00010382"/>
    </source>
</evidence>
<sequence length="478" mass="53036">MEQKTVIPGMPTVIPPGLTREQERAYIVQLQIEDLTRKLRTGDLGIPPNPEDRSPSPEPIYNSEGKRLNTREFRTRKKLEEERHNLITEMVALNPDFKPPADYKPPATRVSDKVMIPQDEYPEINFVGLLIGPRGNTLKNIEKECNAKIMIRGKGSVKEGKVGRKDGQMLPGEDEPLHALVTANTMENVKKAVEQIRNILKQGIETPEDQNDLRKMQLRELARLNGTLREDDNRILRPWQSSETRSITNTTVCTKCGGAGHIASDCKFQRPGDPQSAQDKARMDKEYLSLMAELGEAPVPASVGSTSGPATTPLASAPRPAAPANNPPPPVSFRGWFLWPGPPFSSSETGALWPGALGRAGWRTWLATLFFRMSGCLGISRFGKIPSSGSGPRDRAERTVLPPGGAGRDVGGKCSHVVSHVHHPEPPTLDEFGPFRESALPRHARRWSWWARRWPPQLPTPVTQPDRWARRTSHAAQP</sequence>
<dbReference type="PROSITE" id="PS50158">
    <property type="entry name" value="ZF_CCHC"/>
    <property type="match status" value="1"/>
</dbReference>
<reference evidence="23 24" key="1">
    <citation type="submission" date="2019-01" db="EMBL/GenBank/DDBJ databases">
        <authorList>
            <person name="Alioto T."/>
            <person name="Alioto T."/>
        </authorList>
    </citation>
    <scope>NUCLEOTIDE SEQUENCE [LARGE SCALE GENOMIC DNA]</scope>
</reference>
<dbReference type="InterPro" id="IPR036612">
    <property type="entry name" value="KH_dom_type_1_sf"/>
</dbReference>
<dbReference type="InterPro" id="IPR055256">
    <property type="entry name" value="KH_1_KHDC4/BBP-like"/>
</dbReference>
<dbReference type="Gene3D" id="3.30.1370.10">
    <property type="entry name" value="K Homology domain, type 1"/>
    <property type="match status" value="1"/>
</dbReference>
<keyword evidence="7 20" id="KW-0747">Spliceosome</keyword>
<dbReference type="GO" id="GO:0048024">
    <property type="term" value="P:regulation of mRNA splicing, via spliceosome"/>
    <property type="evidence" value="ECO:0007669"/>
    <property type="project" value="TreeGrafter"/>
</dbReference>
<keyword evidence="15 20" id="KW-0539">Nucleus</keyword>
<evidence type="ECO:0000256" key="9">
    <source>
        <dbReference type="ARBA" id="ARBA00022833"/>
    </source>
</evidence>
<evidence type="ECO:0000259" key="22">
    <source>
        <dbReference type="PROSITE" id="PS50158"/>
    </source>
</evidence>
<keyword evidence="6 20" id="KW-0479">Metal-binding</keyword>
<comment type="function">
    <text evidence="16">Necessary for the ATP-dependent first step of spliceosome assembly. Binds to the intron branch point sequence (BPS) 5'-UACUAAC-3' of the pre-mRNA. May act as transcription repressor.</text>
</comment>
<evidence type="ECO:0000256" key="20">
    <source>
        <dbReference type="RuleBase" id="RU367126"/>
    </source>
</evidence>
<evidence type="ECO:0000256" key="12">
    <source>
        <dbReference type="ARBA" id="ARBA00023015"/>
    </source>
</evidence>
<keyword evidence="3" id="KW-0678">Repressor</keyword>
<evidence type="ECO:0000313" key="23">
    <source>
        <dbReference type="EMBL" id="VFV36219.1"/>
    </source>
</evidence>
<evidence type="ECO:0000256" key="8">
    <source>
        <dbReference type="ARBA" id="ARBA00022771"/>
    </source>
</evidence>
<proteinExistence type="inferred from homology"/>
<feature type="region of interest" description="Disordered" evidence="21">
    <location>
        <begin position="455"/>
        <end position="478"/>
    </location>
</feature>
<evidence type="ECO:0000256" key="11">
    <source>
        <dbReference type="ARBA" id="ARBA00022990"/>
    </source>
</evidence>
<organism evidence="23 24">
    <name type="scientific">Lynx pardinus</name>
    <name type="common">Iberian lynx</name>
    <name type="synonym">Felis pardina</name>
    <dbReference type="NCBI Taxonomy" id="191816"/>
    <lineage>
        <taxon>Eukaryota</taxon>
        <taxon>Metazoa</taxon>
        <taxon>Chordata</taxon>
        <taxon>Craniata</taxon>
        <taxon>Vertebrata</taxon>
        <taxon>Euteleostomi</taxon>
        <taxon>Mammalia</taxon>
        <taxon>Eutheria</taxon>
        <taxon>Laurasiatheria</taxon>
        <taxon>Carnivora</taxon>
        <taxon>Feliformia</taxon>
        <taxon>Felidae</taxon>
        <taxon>Felinae</taxon>
        <taxon>Lynx</taxon>
    </lineage>
</organism>
<dbReference type="InterPro" id="IPR045071">
    <property type="entry name" value="BBP-like"/>
</dbReference>
<evidence type="ECO:0000256" key="5">
    <source>
        <dbReference type="ARBA" id="ARBA00022664"/>
    </source>
</evidence>
<evidence type="ECO:0000256" key="17">
    <source>
        <dbReference type="ARBA" id="ARBA00074240"/>
    </source>
</evidence>
<evidence type="ECO:0000256" key="14">
    <source>
        <dbReference type="ARBA" id="ARBA00023187"/>
    </source>
</evidence>